<dbReference type="GeneID" id="108716228"/>
<dbReference type="RefSeq" id="XP_041419402.1">
    <property type="nucleotide sequence ID" value="XM_041563468.1"/>
</dbReference>
<evidence type="ECO:0000313" key="1">
    <source>
        <dbReference type="Proteomes" id="UP000186698"/>
    </source>
</evidence>
<accession>A0A8J1KPZ9</accession>
<sequence length="326" mass="37588">MAARMGCLLRQRLWKETLTVRRSLRVGAPCASAAGPPHFTDPEVQSLLKKMTGLNLEKVFQPVKQQLKPPTYKLLTEEQYQQTVQKVSLTAEKCLEMPPVLSERKPIESVLSEDKILCDVETAKYVFTDITYSTPHRERFIVVREPNGVLRKATWEERDRMIQVYFPREGRKLATPLVFQPENMQVLFKEDRHEELLNRCLVQFDPDSAEYIRVHHQTYEDVDLHGKYDLLRSTRHCGGMAWYLCCRKKIDGFLIDMIQRDLLDDAVSLVRLYHMLHPDSVCARESQGADGVELIKIYVKMEAQKPGYIELALQAYQESLSGAASS</sequence>
<keyword evidence="2" id="KW-0689">Ribosomal protein</keyword>
<dbReference type="AlphaFoldDB" id="A0A8J1KPZ9"/>
<dbReference type="Proteomes" id="UP000186698">
    <property type="component" value="Chromosome 5L"/>
</dbReference>
<dbReference type="PANTHER" id="PTHR13071:SF4">
    <property type="entry name" value="SMALL RIBOSOMAL SUBUNIT PROTEIN MS22"/>
    <property type="match status" value="1"/>
</dbReference>
<gene>
    <name evidence="2" type="primary">mrps22.L</name>
</gene>
<protein>
    <submittedName>
        <fullName evidence="2">28S ribosomal protein S22, mitochondrial isoform X1</fullName>
    </submittedName>
</protein>
<organism evidence="1 2">
    <name type="scientific">Xenopus laevis</name>
    <name type="common">African clawed frog</name>
    <dbReference type="NCBI Taxonomy" id="8355"/>
    <lineage>
        <taxon>Eukaryota</taxon>
        <taxon>Metazoa</taxon>
        <taxon>Chordata</taxon>
        <taxon>Craniata</taxon>
        <taxon>Vertebrata</taxon>
        <taxon>Euteleostomi</taxon>
        <taxon>Amphibia</taxon>
        <taxon>Batrachia</taxon>
        <taxon>Anura</taxon>
        <taxon>Pipoidea</taxon>
        <taxon>Pipidae</taxon>
        <taxon>Xenopodinae</taxon>
        <taxon>Xenopus</taxon>
        <taxon>Xenopus</taxon>
    </lineage>
</organism>
<name>A0A8J1KPZ9_XENLA</name>
<dbReference type="Pfam" id="PF10245">
    <property type="entry name" value="MRP-S22"/>
    <property type="match status" value="1"/>
</dbReference>
<reference evidence="2" key="1">
    <citation type="submission" date="2025-08" db="UniProtKB">
        <authorList>
            <consortium name="RefSeq"/>
        </authorList>
    </citation>
    <scope>IDENTIFICATION</scope>
    <source>
        <strain evidence="2">J_2021</strain>
        <tissue evidence="2">Erythrocytes</tissue>
    </source>
</reference>
<evidence type="ECO:0000313" key="2">
    <source>
        <dbReference type="RefSeq" id="XP_041419402.1"/>
    </source>
</evidence>
<keyword evidence="1" id="KW-1185">Reference proteome</keyword>
<dbReference type="OrthoDB" id="10052321at2759"/>
<proteinExistence type="predicted"/>
<dbReference type="GO" id="GO:0005763">
    <property type="term" value="C:mitochondrial small ribosomal subunit"/>
    <property type="evidence" value="ECO:0000318"/>
    <property type="project" value="GO_Central"/>
</dbReference>
<dbReference type="PANTHER" id="PTHR13071">
    <property type="entry name" value="MITOCHONDRIAL 28S RIBOSOMAL PROTEIN S22"/>
    <property type="match status" value="1"/>
</dbReference>
<dbReference type="InterPro" id="IPR019374">
    <property type="entry name" value="Ribosomal_mS22"/>
</dbReference>
<keyword evidence="2" id="KW-0687">Ribonucleoprotein</keyword>
<dbReference type="CTD" id="108716228"/>
<dbReference type="GO" id="GO:0003735">
    <property type="term" value="F:structural constituent of ribosome"/>
    <property type="evidence" value="ECO:0000318"/>
    <property type="project" value="GO_Central"/>
</dbReference>
<dbReference type="KEGG" id="xla:108716228"/>